<accession>A0A478EAA9</accession>
<dbReference type="Proteomes" id="UP000053095">
    <property type="component" value="Unassembled WGS sequence"/>
</dbReference>
<organism evidence="1 2">
    <name type="scientific">Talaromyces pinophilus</name>
    <name type="common">Penicillium pinophilum</name>
    <dbReference type="NCBI Taxonomy" id="128442"/>
    <lineage>
        <taxon>Eukaryota</taxon>
        <taxon>Fungi</taxon>
        <taxon>Dikarya</taxon>
        <taxon>Ascomycota</taxon>
        <taxon>Pezizomycotina</taxon>
        <taxon>Eurotiomycetes</taxon>
        <taxon>Eurotiomycetidae</taxon>
        <taxon>Eurotiales</taxon>
        <taxon>Trichocomaceae</taxon>
        <taxon>Talaromyces</taxon>
        <taxon>Talaromyces sect. Talaromyces</taxon>
    </lineage>
</organism>
<reference evidence="2" key="1">
    <citation type="journal article" date="2015" name="Genome Announc.">
        <title>Draft genome sequence of Talaromyces cellulolyticus strain Y-94, a source of lignocellulosic biomass-degrading enzymes.</title>
        <authorList>
            <person name="Fujii T."/>
            <person name="Koike H."/>
            <person name="Sawayama S."/>
            <person name="Yano S."/>
            <person name="Inoue H."/>
        </authorList>
    </citation>
    <scope>NUCLEOTIDE SEQUENCE [LARGE SCALE GENOMIC DNA]</scope>
    <source>
        <strain evidence="2">Y-94</strain>
    </source>
</reference>
<protein>
    <submittedName>
        <fullName evidence="1">Glycosyl hydrolase family 32 protein</fullName>
    </submittedName>
</protein>
<keyword evidence="2" id="KW-1185">Reference proteome</keyword>
<dbReference type="GO" id="GO:0016787">
    <property type="term" value="F:hydrolase activity"/>
    <property type="evidence" value="ECO:0007669"/>
    <property type="project" value="UniProtKB-KW"/>
</dbReference>
<dbReference type="InterPro" id="IPR029058">
    <property type="entry name" value="AB_hydrolase_fold"/>
</dbReference>
<keyword evidence="1" id="KW-0378">Hydrolase</keyword>
<evidence type="ECO:0000313" key="2">
    <source>
        <dbReference type="Proteomes" id="UP000053095"/>
    </source>
</evidence>
<dbReference type="EMBL" id="DF933840">
    <property type="protein sequence ID" value="GAM42291.1"/>
    <property type="molecule type" value="Genomic_DNA"/>
</dbReference>
<dbReference type="Gene3D" id="3.40.50.1820">
    <property type="entry name" value="alpha/beta hydrolase"/>
    <property type="match status" value="1"/>
</dbReference>
<dbReference type="SUPFAM" id="SSF53474">
    <property type="entry name" value="alpha/beta-Hydrolases"/>
    <property type="match status" value="1"/>
</dbReference>
<proteinExistence type="predicted"/>
<gene>
    <name evidence="1" type="ORF">TCE0_044f16129</name>
</gene>
<evidence type="ECO:0000313" key="1">
    <source>
        <dbReference type="EMBL" id="GAM42291.1"/>
    </source>
</evidence>
<sequence length="298" mass="32833">MKQDSDIQEYNPVALGTDYTTTDPAYYDPDFPPIHFPHVFLSKGKPIQSFMWLANGRKAKGCVIISPQRYGGDCLDSLIPALVGAGINVLRFNPRGMWDKEEDYSFMSAVEDLHSAVAFLRQNSGRHATPPGTTFRPRTFLIDTDRIAVLGKSGGGGMVGWIAAAENPALNTVIPVSPNGLLSLPLPEEYSKAFVDLKESTAGRIDLNAELEAVSPEDYHRFDMHKVASKLIDKNVLLIGHSDPEHVKNIHQPLIDTMQNVGAKHFSQAILGADEYFLTARIALARLIVSWLKVECGF</sequence>
<name>A0A478EAA9_TALPI</name>
<dbReference type="AlphaFoldDB" id="A0A478EAA9"/>